<accession>A0A0C9U533</accession>
<organism evidence="2 3">
    <name type="scientific">Sphaerobolus stellatus (strain SS14)</name>
    <dbReference type="NCBI Taxonomy" id="990650"/>
    <lineage>
        <taxon>Eukaryota</taxon>
        <taxon>Fungi</taxon>
        <taxon>Dikarya</taxon>
        <taxon>Basidiomycota</taxon>
        <taxon>Agaricomycotina</taxon>
        <taxon>Agaricomycetes</taxon>
        <taxon>Phallomycetidae</taxon>
        <taxon>Geastrales</taxon>
        <taxon>Sphaerobolaceae</taxon>
        <taxon>Sphaerobolus</taxon>
    </lineage>
</organism>
<dbReference type="EMBL" id="KN837515">
    <property type="protein sequence ID" value="KIJ24227.1"/>
    <property type="molecule type" value="Genomic_DNA"/>
</dbReference>
<dbReference type="PANTHER" id="PTHR33050">
    <property type="entry name" value="REVERSE TRANSCRIPTASE DOMAIN-CONTAINING PROTEIN"/>
    <property type="match status" value="1"/>
</dbReference>
<protein>
    <recommendedName>
        <fullName evidence="1">Reverse transcriptase domain-containing protein</fullName>
    </recommendedName>
</protein>
<keyword evidence="3" id="KW-1185">Reference proteome</keyword>
<dbReference type="InterPro" id="IPR000477">
    <property type="entry name" value="RT_dom"/>
</dbReference>
<dbReference type="HOGENOM" id="CLU_006058_0_2_1"/>
<evidence type="ECO:0000259" key="1">
    <source>
        <dbReference type="PROSITE" id="PS50878"/>
    </source>
</evidence>
<dbReference type="Proteomes" id="UP000054279">
    <property type="component" value="Unassembled WGS sequence"/>
</dbReference>
<name>A0A0C9U533_SPHS4</name>
<dbReference type="InterPro" id="IPR043502">
    <property type="entry name" value="DNA/RNA_pol_sf"/>
</dbReference>
<dbReference type="PANTHER" id="PTHR33050:SF7">
    <property type="entry name" value="RIBONUCLEASE H"/>
    <property type="match status" value="1"/>
</dbReference>
<dbReference type="InterPro" id="IPR052055">
    <property type="entry name" value="Hepadnavirus_pol/RT"/>
</dbReference>
<dbReference type="SUPFAM" id="SSF56672">
    <property type="entry name" value="DNA/RNA polymerases"/>
    <property type="match status" value="1"/>
</dbReference>
<feature type="domain" description="Reverse transcriptase" evidence="1">
    <location>
        <begin position="183"/>
        <end position="389"/>
    </location>
</feature>
<sequence>MMTTSNQSVDASTGMIVLDHAASATYVHSAKTSIKRKTAPATGDKIDEHWKKPRYTRGFLWTDNELAGTPSASSTIFAQPLPSPPQSELNNQIALETIKENPSLFKIITPINITRFEELLQSHPNQPFVSSVCRGLREGFWPHAIIPPELPESVDFSLRPQSEEAMTFIREQRDKEIALDRFSPAFGPNLLPGMHSSPIGAVPKPHSTGLRLITDQSAGPFAPNSFIPRNAASVRYDNMHDFGKLLRQAYANHGRPPAYIFKSDCSEAFRRIPMHPLWQIRQVVTIDGARHVDRCMVFGNRGSPSIWCSFMSLVIWIAINIKNIDDMLHYMDDAFNYEMNPELEYYRPYNRSYPKKQVALLRLWDEIGLPHSVKKQEFGSSLVIIGFHIDPVCMSLSIPYSARMEMVTAIRQFLDTTHSRRRPLKQWQQLLGWGNWALNVFPLLRPALQSSYLKIAGKTWPNAGIVLNRSVMRDLSWFADRVESTHGLHFFEDVEWGYEQADDIIFCDASTIGIGFYVPSKVLGFASNIPPNPLVANILFYEMLAVASAVAWAAELPKPPRHLLVYTDSLDTVEMFHSLRAGEGYNELLLFIVELLLTKRISLRVCHVAGINNPVADAISRGLFDVARQLVPSIRIGSFQPPQNALGVAEK</sequence>
<dbReference type="AlphaFoldDB" id="A0A0C9U533"/>
<evidence type="ECO:0000313" key="3">
    <source>
        <dbReference type="Proteomes" id="UP000054279"/>
    </source>
</evidence>
<dbReference type="OrthoDB" id="3254233at2759"/>
<dbReference type="PROSITE" id="PS50878">
    <property type="entry name" value="RT_POL"/>
    <property type="match status" value="1"/>
</dbReference>
<gene>
    <name evidence="2" type="ORF">M422DRAFT_237471</name>
</gene>
<reference evidence="2 3" key="1">
    <citation type="submission" date="2014-06" db="EMBL/GenBank/DDBJ databases">
        <title>Evolutionary Origins and Diversification of the Mycorrhizal Mutualists.</title>
        <authorList>
            <consortium name="DOE Joint Genome Institute"/>
            <consortium name="Mycorrhizal Genomics Consortium"/>
            <person name="Kohler A."/>
            <person name="Kuo A."/>
            <person name="Nagy L.G."/>
            <person name="Floudas D."/>
            <person name="Copeland A."/>
            <person name="Barry K.W."/>
            <person name="Cichocki N."/>
            <person name="Veneault-Fourrey C."/>
            <person name="LaButti K."/>
            <person name="Lindquist E.A."/>
            <person name="Lipzen A."/>
            <person name="Lundell T."/>
            <person name="Morin E."/>
            <person name="Murat C."/>
            <person name="Riley R."/>
            <person name="Ohm R."/>
            <person name="Sun H."/>
            <person name="Tunlid A."/>
            <person name="Henrissat B."/>
            <person name="Grigoriev I.V."/>
            <person name="Hibbett D.S."/>
            <person name="Martin F."/>
        </authorList>
    </citation>
    <scope>NUCLEOTIDE SEQUENCE [LARGE SCALE GENOMIC DNA]</scope>
    <source>
        <strain evidence="2 3">SS14</strain>
    </source>
</reference>
<evidence type="ECO:0000313" key="2">
    <source>
        <dbReference type="EMBL" id="KIJ24227.1"/>
    </source>
</evidence>
<proteinExistence type="predicted"/>